<dbReference type="Proteomes" id="UP000195569">
    <property type="component" value="Unassembled WGS sequence"/>
</dbReference>
<dbReference type="AlphaFoldDB" id="A0A1N7RQC0"/>
<accession>A0A1N7RQC0</accession>
<gene>
    <name evidence="2" type="ORF">BN2476_110218</name>
</gene>
<proteinExistence type="predicted"/>
<feature type="region of interest" description="Disordered" evidence="1">
    <location>
        <begin position="87"/>
        <end position="106"/>
    </location>
</feature>
<evidence type="ECO:0000256" key="1">
    <source>
        <dbReference type="SAM" id="MobiDB-lite"/>
    </source>
</evidence>
<reference evidence="2" key="1">
    <citation type="submission" date="2016-12" db="EMBL/GenBank/DDBJ databases">
        <authorList>
            <person name="Moulin L."/>
        </authorList>
    </citation>
    <scope>NUCLEOTIDE SEQUENCE [LARGE SCALE GENOMIC DNA]</scope>
    <source>
        <strain evidence="2">STM 7183</strain>
    </source>
</reference>
<dbReference type="EMBL" id="CYGY02000011">
    <property type="protein sequence ID" value="SIT37293.1"/>
    <property type="molecule type" value="Genomic_DNA"/>
</dbReference>
<keyword evidence="3" id="KW-1185">Reference proteome</keyword>
<evidence type="ECO:0008006" key="4">
    <source>
        <dbReference type="Google" id="ProtNLM"/>
    </source>
</evidence>
<organism evidence="2 3">
    <name type="scientific">Paraburkholderia piptadeniae</name>
    <dbReference type="NCBI Taxonomy" id="1701573"/>
    <lineage>
        <taxon>Bacteria</taxon>
        <taxon>Pseudomonadati</taxon>
        <taxon>Pseudomonadota</taxon>
        <taxon>Betaproteobacteria</taxon>
        <taxon>Burkholderiales</taxon>
        <taxon>Burkholderiaceae</taxon>
        <taxon>Paraburkholderia</taxon>
    </lineage>
</organism>
<dbReference type="InterPro" id="IPR011006">
    <property type="entry name" value="CheY-like_superfamily"/>
</dbReference>
<dbReference type="SUPFAM" id="SSF52172">
    <property type="entry name" value="CheY-like"/>
    <property type="match status" value="1"/>
</dbReference>
<evidence type="ECO:0000313" key="3">
    <source>
        <dbReference type="Proteomes" id="UP000195569"/>
    </source>
</evidence>
<comment type="caution">
    <text evidence="2">The sequence shown here is derived from an EMBL/GenBank/DDBJ whole genome shotgun (WGS) entry which is preliminary data.</text>
</comment>
<protein>
    <recommendedName>
        <fullName evidence="4">Response regulatory domain-containing protein</fullName>
    </recommendedName>
</protein>
<evidence type="ECO:0000313" key="2">
    <source>
        <dbReference type="EMBL" id="SIT37293.1"/>
    </source>
</evidence>
<sequence>MRHSFPQHSICWQTRVIRSSILAHIGLLDATGPAILTGIFAGSKDVRCSICPGASACSSARRTGTPSVRSECGETWCCGTSSIEPSGHSGSGSARVHGRVTTGRPQRDAIRSTATVDVLVLDPDAERRAGLASRLTSQGMQVMPASTTEEARVEVRRLNPRVIVASSPIGAANANDLLGDLSRVPDCLRRPVMIAFSMDDARLDRAGWDRWFPRSADSAEVVQAVRDAVARQ</sequence>
<name>A0A1N7RQC0_9BURK</name>